<dbReference type="KEGG" id="cput:CONPUDRAFT_85933"/>
<sequence>MSYPHPSRLCAISKIEVDDWYDLSILSTLASQTYTAKFWPFTTQRLVTQIWCQEVRNRGAHTTQCIG</sequence>
<proteinExistence type="predicted"/>
<dbReference type="Proteomes" id="UP000053558">
    <property type="component" value="Unassembled WGS sequence"/>
</dbReference>
<dbReference type="RefSeq" id="XP_007775542.1">
    <property type="nucleotide sequence ID" value="XM_007777352.1"/>
</dbReference>
<dbReference type="EMBL" id="JH711593">
    <property type="protein sequence ID" value="EIW74174.1"/>
    <property type="molecule type" value="Genomic_DNA"/>
</dbReference>
<dbReference type="GeneID" id="19211042"/>
<evidence type="ECO:0000313" key="1">
    <source>
        <dbReference type="EMBL" id="EIW74174.1"/>
    </source>
</evidence>
<name>R7SGH9_CONPW</name>
<evidence type="ECO:0000313" key="2">
    <source>
        <dbReference type="Proteomes" id="UP000053558"/>
    </source>
</evidence>
<organism evidence="1 2">
    <name type="scientific">Coniophora puteana (strain RWD-64-598)</name>
    <name type="common">Brown rot fungus</name>
    <dbReference type="NCBI Taxonomy" id="741705"/>
    <lineage>
        <taxon>Eukaryota</taxon>
        <taxon>Fungi</taxon>
        <taxon>Dikarya</taxon>
        <taxon>Basidiomycota</taxon>
        <taxon>Agaricomycotina</taxon>
        <taxon>Agaricomycetes</taxon>
        <taxon>Agaricomycetidae</taxon>
        <taxon>Boletales</taxon>
        <taxon>Coniophorineae</taxon>
        <taxon>Coniophoraceae</taxon>
        <taxon>Coniophora</taxon>
    </lineage>
</organism>
<dbReference type="AlphaFoldDB" id="R7SGH9"/>
<gene>
    <name evidence="1" type="ORF">CONPUDRAFT_85933</name>
</gene>
<keyword evidence="2" id="KW-1185">Reference proteome</keyword>
<accession>R7SGH9</accession>
<protein>
    <submittedName>
        <fullName evidence="1">Uncharacterized protein</fullName>
    </submittedName>
</protein>
<reference evidence="2" key="1">
    <citation type="journal article" date="2012" name="Science">
        <title>The Paleozoic origin of enzymatic lignin decomposition reconstructed from 31 fungal genomes.</title>
        <authorList>
            <person name="Floudas D."/>
            <person name="Binder M."/>
            <person name="Riley R."/>
            <person name="Barry K."/>
            <person name="Blanchette R.A."/>
            <person name="Henrissat B."/>
            <person name="Martinez A.T."/>
            <person name="Otillar R."/>
            <person name="Spatafora J.W."/>
            <person name="Yadav J.S."/>
            <person name="Aerts A."/>
            <person name="Benoit I."/>
            <person name="Boyd A."/>
            <person name="Carlson A."/>
            <person name="Copeland A."/>
            <person name="Coutinho P.M."/>
            <person name="de Vries R.P."/>
            <person name="Ferreira P."/>
            <person name="Findley K."/>
            <person name="Foster B."/>
            <person name="Gaskell J."/>
            <person name="Glotzer D."/>
            <person name="Gorecki P."/>
            <person name="Heitman J."/>
            <person name="Hesse C."/>
            <person name="Hori C."/>
            <person name="Igarashi K."/>
            <person name="Jurgens J.A."/>
            <person name="Kallen N."/>
            <person name="Kersten P."/>
            <person name="Kohler A."/>
            <person name="Kuees U."/>
            <person name="Kumar T.K.A."/>
            <person name="Kuo A."/>
            <person name="LaButti K."/>
            <person name="Larrondo L.F."/>
            <person name="Lindquist E."/>
            <person name="Ling A."/>
            <person name="Lombard V."/>
            <person name="Lucas S."/>
            <person name="Lundell T."/>
            <person name="Martin R."/>
            <person name="McLaughlin D.J."/>
            <person name="Morgenstern I."/>
            <person name="Morin E."/>
            <person name="Murat C."/>
            <person name="Nagy L.G."/>
            <person name="Nolan M."/>
            <person name="Ohm R.A."/>
            <person name="Patyshakuliyeva A."/>
            <person name="Rokas A."/>
            <person name="Ruiz-Duenas F.J."/>
            <person name="Sabat G."/>
            <person name="Salamov A."/>
            <person name="Samejima M."/>
            <person name="Schmutz J."/>
            <person name="Slot J.C."/>
            <person name="St John F."/>
            <person name="Stenlid J."/>
            <person name="Sun H."/>
            <person name="Sun S."/>
            <person name="Syed K."/>
            <person name="Tsang A."/>
            <person name="Wiebenga A."/>
            <person name="Young D."/>
            <person name="Pisabarro A."/>
            <person name="Eastwood D.C."/>
            <person name="Martin F."/>
            <person name="Cullen D."/>
            <person name="Grigoriev I.V."/>
            <person name="Hibbett D.S."/>
        </authorList>
    </citation>
    <scope>NUCLEOTIDE SEQUENCE [LARGE SCALE GENOMIC DNA]</scope>
    <source>
        <strain evidence="2">RWD-64-598 SS2</strain>
    </source>
</reference>